<feature type="domain" description="RMT2" evidence="4">
    <location>
        <begin position="145"/>
        <end position="382"/>
    </location>
</feature>
<dbReference type="GO" id="GO:0005634">
    <property type="term" value="C:nucleus"/>
    <property type="evidence" value="ECO:0007669"/>
    <property type="project" value="TreeGrafter"/>
</dbReference>
<organism evidence="5 6">
    <name type="scientific">Triparma columacea</name>
    <dbReference type="NCBI Taxonomy" id="722753"/>
    <lineage>
        <taxon>Eukaryota</taxon>
        <taxon>Sar</taxon>
        <taxon>Stramenopiles</taxon>
        <taxon>Ochrophyta</taxon>
        <taxon>Bolidophyceae</taxon>
        <taxon>Parmales</taxon>
        <taxon>Triparmaceae</taxon>
        <taxon>Triparma</taxon>
    </lineage>
</organism>
<proteinExistence type="predicted"/>
<keyword evidence="1" id="KW-0489">Methyltransferase</keyword>
<dbReference type="OrthoDB" id="19014at2759"/>
<dbReference type="SUPFAM" id="SSF48403">
    <property type="entry name" value="Ankyrin repeat"/>
    <property type="match status" value="1"/>
</dbReference>
<dbReference type="PROSITE" id="PS51559">
    <property type="entry name" value="SAM_RMT2"/>
    <property type="match status" value="1"/>
</dbReference>
<dbReference type="PANTHER" id="PTHR32379">
    <property type="entry name" value="GUANIDINOACETATE N-METHYLTRANSFERASE"/>
    <property type="match status" value="1"/>
</dbReference>
<keyword evidence="2" id="KW-0808">Transferase</keyword>
<dbReference type="EMBL" id="BRYA01001470">
    <property type="protein sequence ID" value="GMI44121.1"/>
    <property type="molecule type" value="Genomic_DNA"/>
</dbReference>
<dbReference type="GO" id="GO:0005737">
    <property type="term" value="C:cytoplasm"/>
    <property type="evidence" value="ECO:0007669"/>
    <property type="project" value="TreeGrafter"/>
</dbReference>
<dbReference type="PANTHER" id="PTHR32379:SF1">
    <property type="entry name" value="GUANIDINOACETATE N-METHYLTRANSFERASE"/>
    <property type="match status" value="1"/>
</dbReference>
<evidence type="ECO:0000256" key="3">
    <source>
        <dbReference type="ARBA" id="ARBA00022691"/>
    </source>
</evidence>
<dbReference type="GO" id="GO:0032259">
    <property type="term" value="P:methylation"/>
    <property type="evidence" value="ECO:0007669"/>
    <property type="project" value="UniProtKB-KW"/>
</dbReference>
<sequence>MSRAARDLEIAQSIVPDFHRRLKYALKHPSILGDRVDVDLFGRVCEFPDLATLADPITGLTPLMLSVSSPAYTKFFLENGAPWNAVCRRNKCAGNYASDGGHQEVVDILVDHATKCEMLLSQAILNNDKKTPVPSVVDTKEETDVSAQKCTKKDYLSRSVKYDGEKLLDGDNDAVMMEWERPLMAEHAKIICQGKKRVLNVGFGMGIIDSILQTHTPAHHTIIEAHPDVYAKMKKDGWLSKPNVTVLFGRWQDVIGSIPAGSLDGAFFDTYAENHTDLSEFHRHLPRILARGGVYSFFNGLCPDNIFFHGVACQVVKLELEALEFEVEFAQCQIQVKDEAWEGVRRKYWHFDFYYIPICVLKSEGEKGEAKEGQGAAKKQRK</sequence>
<accession>A0A9W7GG53</accession>
<reference evidence="6" key="1">
    <citation type="journal article" date="2023" name="Commun. Biol.">
        <title>Genome analysis of Parmales, the sister group of diatoms, reveals the evolutionary specialization of diatoms from phago-mixotrophs to photoautotrophs.</title>
        <authorList>
            <person name="Ban H."/>
            <person name="Sato S."/>
            <person name="Yoshikawa S."/>
            <person name="Yamada K."/>
            <person name="Nakamura Y."/>
            <person name="Ichinomiya M."/>
            <person name="Sato N."/>
            <person name="Blanc-Mathieu R."/>
            <person name="Endo H."/>
            <person name="Kuwata A."/>
            <person name="Ogata H."/>
        </authorList>
    </citation>
    <scope>NUCLEOTIDE SEQUENCE [LARGE SCALE GENOMIC DNA]</scope>
</reference>
<keyword evidence="6" id="KW-1185">Reference proteome</keyword>
<evidence type="ECO:0000313" key="5">
    <source>
        <dbReference type="EMBL" id="GMI44121.1"/>
    </source>
</evidence>
<dbReference type="InterPro" id="IPR029063">
    <property type="entry name" value="SAM-dependent_MTases_sf"/>
</dbReference>
<dbReference type="Proteomes" id="UP001165065">
    <property type="component" value="Unassembled WGS sequence"/>
</dbReference>
<comment type="caution">
    <text evidence="5">The sequence shown here is derived from an EMBL/GenBank/DDBJ whole genome shotgun (WGS) entry which is preliminary data.</text>
</comment>
<evidence type="ECO:0000256" key="2">
    <source>
        <dbReference type="ARBA" id="ARBA00022679"/>
    </source>
</evidence>
<dbReference type="InterPro" id="IPR051038">
    <property type="entry name" value="RMT2/GAMT_Mtase"/>
</dbReference>
<dbReference type="Gene3D" id="1.25.40.20">
    <property type="entry name" value="Ankyrin repeat-containing domain"/>
    <property type="match status" value="1"/>
</dbReference>
<dbReference type="Gene3D" id="3.40.50.150">
    <property type="entry name" value="Vaccinia Virus protein VP39"/>
    <property type="match status" value="1"/>
</dbReference>
<dbReference type="InterPro" id="IPR026480">
    <property type="entry name" value="RMT2_dom"/>
</dbReference>
<protein>
    <recommendedName>
        <fullName evidence="4">RMT2 domain-containing protein</fullName>
    </recommendedName>
</protein>
<dbReference type="GO" id="GO:0008757">
    <property type="term" value="F:S-adenosylmethionine-dependent methyltransferase activity"/>
    <property type="evidence" value="ECO:0007669"/>
    <property type="project" value="TreeGrafter"/>
</dbReference>
<dbReference type="SUPFAM" id="SSF53335">
    <property type="entry name" value="S-adenosyl-L-methionine-dependent methyltransferases"/>
    <property type="match status" value="1"/>
</dbReference>
<evidence type="ECO:0000256" key="1">
    <source>
        <dbReference type="ARBA" id="ARBA00022603"/>
    </source>
</evidence>
<evidence type="ECO:0000313" key="6">
    <source>
        <dbReference type="Proteomes" id="UP001165065"/>
    </source>
</evidence>
<name>A0A9W7GG53_9STRA</name>
<gene>
    <name evidence="5" type="ORF">TrCOL_g3425</name>
</gene>
<dbReference type="InterPro" id="IPR036770">
    <property type="entry name" value="Ankyrin_rpt-contain_sf"/>
</dbReference>
<evidence type="ECO:0000259" key="4">
    <source>
        <dbReference type="PROSITE" id="PS51559"/>
    </source>
</evidence>
<dbReference type="AlphaFoldDB" id="A0A9W7GG53"/>
<keyword evidence="3" id="KW-0949">S-adenosyl-L-methionine</keyword>
<dbReference type="CDD" id="cd02440">
    <property type="entry name" value="AdoMet_MTases"/>
    <property type="match status" value="1"/>
</dbReference>